<comment type="caution">
    <text evidence="1">The sequence shown here is derived from an EMBL/GenBank/DDBJ whole genome shotgun (WGS) entry which is preliminary data.</text>
</comment>
<dbReference type="Proteomes" id="UP000060487">
    <property type="component" value="Unassembled WGS sequence"/>
</dbReference>
<accession>A0ABR5SEY9</accession>
<evidence type="ECO:0000313" key="2">
    <source>
        <dbReference type="Proteomes" id="UP000060487"/>
    </source>
</evidence>
<protein>
    <submittedName>
        <fullName evidence="1">Uncharacterized protein</fullName>
    </submittedName>
</protein>
<name>A0ABR5SEY9_9BACT</name>
<sequence>MLSLNEDMDIEHTTVNFFIMRAESNIQQFLRLCCR</sequence>
<evidence type="ECO:0000313" key="1">
    <source>
        <dbReference type="EMBL" id="KWT82522.1"/>
    </source>
</evidence>
<gene>
    <name evidence="1" type="ORF">ASN18_2464</name>
</gene>
<dbReference type="EMBL" id="LNQR01000087">
    <property type="protein sequence ID" value="KWT82522.1"/>
    <property type="molecule type" value="Genomic_DNA"/>
</dbReference>
<proteinExistence type="predicted"/>
<keyword evidence="2" id="KW-1185">Reference proteome</keyword>
<organism evidence="1 2">
    <name type="scientific">Candidatus Magnetominusculus xianensis</name>
    <dbReference type="NCBI Taxonomy" id="1748249"/>
    <lineage>
        <taxon>Bacteria</taxon>
        <taxon>Pseudomonadati</taxon>
        <taxon>Nitrospirota</taxon>
        <taxon>Nitrospiria</taxon>
        <taxon>Nitrospirales</taxon>
        <taxon>Nitrospiraceae</taxon>
        <taxon>Candidatus Magnetominusculus</taxon>
    </lineage>
</organism>
<reference evidence="1 2" key="1">
    <citation type="submission" date="2015-11" db="EMBL/GenBank/DDBJ databases">
        <authorList>
            <person name="Lin W."/>
        </authorList>
    </citation>
    <scope>NUCLEOTIDE SEQUENCE [LARGE SCALE GENOMIC DNA]</scope>
    <source>
        <strain evidence="1 2">HCH-1</strain>
    </source>
</reference>